<dbReference type="HOGENOM" id="CLU_056788_12_1_1"/>
<dbReference type="STRING" id="930991.A0A0D0CMV9"/>
<dbReference type="GO" id="GO:0003676">
    <property type="term" value="F:nucleic acid binding"/>
    <property type="evidence" value="ECO:0007669"/>
    <property type="project" value="InterPro"/>
</dbReference>
<sequence length="95" mass="11120">MQCEFLPPYSPDLNPIKLTFFAMKYHLCHNGEYAQLVMMQLMEQEIYITLLDALYTITPKDSYGWFMHCGYSGSNNCSNVCMFFTKVNTHKYPLP</sequence>
<reference evidence="1 2" key="1">
    <citation type="submission" date="2014-04" db="EMBL/GenBank/DDBJ databases">
        <authorList>
            <consortium name="DOE Joint Genome Institute"/>
            <person name="Kuo A."/>
            <person name="Kohler A."/>
            <person name="Jargeat P."/>
            <person name="Nagy L.G."/>
            <person name="Floudas D."/>
            <person name="Copeland A."/>
            <person name="Barry K.W."/>
            <person name="Cichocki N."/>
            <person name="Veneault-Fourrey C."/>
            <person name="LaButti K."/>
            <person name="Lindquist E.A."/>
            <person name="Lipzen A."/>
            <person name="Lundell T."/>
            <person name="Morin E."/>
            <person name="Murat C."/>
            <person name="Sun H."/>
            <person name="Tunlid A."/>
            <person name="Henrissat B."/>
            <person name="Grigoriev I.V."/>
            <person name="Hibbett D.S."/>
            <person name="Martin F."/>
            <person name="Nordberg H.P."/>
            <person name="Cantor M.N."/>
            <person name="Hua S.X."/>
        </authorList>
    </citation>
    <scope>NUCLEOTIDE SEQUENCE [LARGE SCALE GENOMIC DNA]</scope>
    <source>
        <strain evidence="1 2">Ve08.2h10</strain>
    </source>
</reference>
<protein>
    <recommendedName>
        <fullName evidence="3">Tc1-like transposase DDE domain-containing protein</fullName>
    </recommendedName>
</protein>
<keyword evidence="2" id="KW-1185">Reference proteome</keyword>
<dbReference type="EMBL" id="KN831454">
    <property type="protein sequence ID" value="KIK71931.1"/>
    <property type="molecule type" value="Genomic_DNA"/>
</dbReference>
<dbReference type="InterPro" id="IPR036397">
    <property type="entry name" value="RNaseH_sf"/>
</dbReference>
<name>A0A0D0CMV9_9AGAM</name>
<evidence type="ECO:0000313" key="1">
    <source>
        <dbReference type="EMBL" id="KIK71931.1"/>
    </source>
</evidence>
<dbReference type="InParanoid" id="A0A0D0CMV9"/>
<dbReference type="OrthoDB" id="2266637at2759"/>
<proteinExistence type="predicted"/>
<accession>A0A0D0CMV9</accession>
<reference evidence="2" key="2">
    <citation type="submission" date="2015-01" db="EMBL/GenBank/DDBJ databases">
        <title>Evolutionary Origins and Diversification of the Mycorrhizal Mutualists.</title>
        <authorList>
            <consortium name="DOE Joint Genome Institute"/>
            <consortium name="Mycorrhizal Genomics Consortium"/>
            <person name="Kohler A."/>
            <person name="Kuo A."/>
            <person name="Nagy L.G."/>
            <person name="Floudas D."/>
            <person name="Copeland A."/>
            <person name="Barry K.W."/>
            <person name="Cichocki N."/>
            <person name="Veneault-Fourrey C."/>
            <person name="LaButti K."/>
            <person name="Lindquist E.A."/>
            <person name="Lipzen A."/>
            <person name="Lundell T."/>
            <person name="Morin E."/>
            <person name="Murat C."/>
            <person name="Riley R."/>
            <person name="Ohm R."/>
            <person name="Sun H."/>
            <person name="Tunlid A."/>
            <person name="Henrissat B."/>
            <person name="Grigoriev I.V."/>
            <person name="Hibbett D.S."/>
            <person name="Martin F."/>
        </authorList>
    </citation>
    <scope>NUCLEOTIDE SEQUENCE [LARGE SCALE GENOMIC DNA]</scope>
    <source>
        <strain evidence="2">Ve08.2h10</strain>
    </source>
</reference>
<dbReference type="AlphaFoldDB" id="A0A0D0CMV9"/>
<evidence type="ECO:0008006" key="3">
    <source>
        <dbReference type="Google" id="ProtNLM"/>
    </source>
</evidence>
<evidence type="ECO:0000313" key="2">
    <source>
        <dbReference type="Proteomes" id="UP000054538"/>
    </source>
</evidence>
<dbReference type="Gene3D" id="3.30.420.10">
    <property type="entry name" value="Ribonuclease H-like superfamily/Ribonuclease H"/>
    <property type="match status" value="1"/>
</dbReference>
<organism evidence="1 2">
    <name type="scientific">Paxillus rubicundulus Ve08.2h10</name>
    <dbReference type="NCBI Taxonomy" id="930991"/>
    <lineage>
        <taxon>Eukaryota</taxon>
        <taxon>Fungi</taxon>
        <taxon>Dikarya</taxon>
        <taxon>Basidiomycota</taxon>
        <taxon>Agaricomycotina</taxon>
        <taxon>Agaricomycetes</taxon>
        <taxon>Agaricomycetidae</taxon>
        <taxon>Boletales</taxon>
        <taxon>Paxilineae</taxon>
        <taxon>Paxillaceae</taxon>
        <taxon>Paxillus</taxon>
    </lineage>
</organism>
<dbReference type="Proteomes" id="UP000054538">
    <property type="component" value="Unassembled WGS sequence"/>
</dbReference>
<gene>
    <name evidence="1" type="ORF">PAXRUDRAFT_181602</name>
</gene>